<keyword evidence="3" id="KW-1185">Reference proteome</keyword>
<proteinExistence type="predicted"/>
<dbReference type="Proteomes" id="UP000007755">
    <property type="component" value="Unassembled WGS sequence"/>
</dbReference>
<accession>F4W743</accession>
<evidence type="ECO:0000313" key="2">
    <source>
        <dbReference type="EMBL" id="EGI69927.1"/>
    </source>
</evidence>
<protein>
    <submittedName>
        <fullName evidence="2">Uncharacterized protein</fullName>
    </submittedName>
</protein>
<organism evidence="3">
    <name type="scientific">Acromyrmex echinatior</name>
    <name type="common">Panamanian leafcutter ant</name>
    <name type="synonym">Acromyrmex octospinosus echinatior</name>
    <dbReference type="NCBI Taxonomy" id="103372"/>
    <lineage>
        <taxon>Eukaryota</taxon>
        <taxon>Metazoa</taxon>
        <taxon>Ecdysozoa</taxon>
        <taxon>Arthropoda</taxon>
        <taxon>Hexapoda</taxon>
        <taxon>Insecta</taxon>
        <taxon>Pterygota</taxon>
        <taxon>Neoptera</taxon>
        <taxon>Endopterygota</taxon>
        <taxon>Hymenoptera</taxon>
        <taxon>Apocrita</taxon>
        <taxon>Aculeata</taxon>
        <taxon>Formicoidea</taxon>
        <taxon>Formicidae</taxon>
        <taxon>Myrmicinae</taxon>
        <taxon>Acromyrmex</taxon>
    </lineage>
</organism>
<feature type="region of interest" description="Disordered" evidence="1">
    <location>
        <begin position="344"/>
        <end position="368"/>
    </location>
</feature>
<dbReference type="EMBL" id="GL887813">
    <property type="protein sequence ID" value="EGI69927.1"/>
    <property type="molecule type" value="Genomic_DNA"/>
</dbReference>
<evidence type="ECO:0000256" key="1">
    <source>
        <dbReference type="SAM" id="MobiDB-lite"/>
    </source>
</evidence>
<evidence type="ECO:0000313" key="3">
    <source>
        <dbReference type="Proteomes" id="UP000007755"/>
    </source>
</evidence>
<name>F4W743_ACREC</name>
<gene>
    <name evidence="2" type="ORF">G5I_01251</name>
</gene>
<dbReference type="AlphaFoldDB" id="F4W743"/>
<sequence>MEKGWKGRLRILTGQVTYSMPYNNRIEVLVYRLFHTHSIGEQVSGNSLRNYDTTNQEFIGKVCARFEQFLKRHFHRNYSLGKIASRVSSRIIATRSLVRSEKGVTFKSMHETAAISDTVPYDAKNRFEKSEYITTQPYIKYNFLVHDFSFKVSFKYLSRLDISFNTKLYKKIYAVRTIVAGSDMSRIASFYPEQRVEDRFCQPFIAKVGVELNRILVTVLSLLEISNPLSKLRADFLPFPRRGKLLISLQSGTNGGIIAIHSIRVGALNVKAYGNRSALVKRVVVASGASEAPHVRTPGTRRSARRGGGDAGAGTWFVVEHVTDVGVPKPAVVVVMVVVNEGSSEHDGGGGGGGGGSGGAGGGSSDNTYNGERTYYIQRILKDDHL</sequence>
<feature type="compositionally biased region" description="Gly residues" evidence="1">
    <location>
        <begin position="349"/>
        <end position="364"/>
    </location>
</feature>
<reference evidence="2" key="1">
    <citation type="submission" date="2011-02" db="EMBL/GenBank/DDBJ databases">
        <title>The genome of the leaf-cutting ant Acromyrmex echinatior suggests key adaptations to social evolution and fungus farming.</title>
        <authorList>
            <person name="Nygaard S."/>
            <person name="Zhang G."/>
        </authorList>
    </citation>
    <scope>NUCLEOTIDE SEQUENCE</scope>
</reference>
<dbReference type="InParanoid" id="F4W743"/>